<evidence type="ECO:0000313" key="5">
    <source>
        <dbReference type="Proteomes" id="UP000198460"/>
    </source>
</evidence>
<dbReference type="InterPro" id="IPR006431">
    <property type="entry name" value="Phage_tape_meas_C"/>
</dbReference>
<accession>A0A238H523</accession>
<keyword evidence="1" id="KW-0175">Coiled coil</keyword>
<organism evidence="4 5">
    <name type="scientific">Burkholderia singularis</name>
    <dbReference type="NCBI Taxonomy" id="1503053"/>
    <lineage>
        <taxon>Bacteria</taxon>
        <taxon>Pseudomonadati</taxon>
        <taxon>Pseudomonadota</taxon>
        <taxon>Betaproteobacteria</taxon>
        <taxon>Burkholderiales</taxon>
        <taxon>Burkholderiaceae</taxon>
        <taxon>Burkholderia</taxon>
        <taxon>pseudomallei group</taxon>
    </lineage>
</organism>
<sequence>MATSLRELIVSVSANTTEYDRRMRGLSSTAGSYFNAVRDGGRVADAAFASNASSVQVTVRAIEAARGSIREYAQAAAAAFGAHKLVEYADEWTNLSNRLKIVTRDQIDFAVAQNDVLRIARDTRQPLDATGELYQRIANNATHLGMSIKQIGPLVETISKAVALSGVSADTARLGIIQLGQAFAAGQLRGQDLRSVLEELPGVADAIARGMGTSASQLKTLAEEGKLTVENLIDALTKAGSSTDALFAKVKVTVGQAMTRLQTEIEAYVGHADEATGASAKLAEGIVYVAKHLDGLVKIGVSLAAGRIAVYFGQSAVAATQATTAWLAARRALVEETTTQHEAAQAALAKAQSDRDAAAAKLQNAQAAEAAAQAEIAGMRAMRESLAMQSALTAGSIELAQAKLAEARAVEAAAQAHVASASANLAGSQEIGARIIGTPYAAIIARETAAAQQELERAEASLALAQQRRAALEAAASQGLVDQKRYAASLAETDRGLAAAERDVALATQARERAERGAAATAASLTAATERATAAQTALARTGTLMRSVGAGLLTAVGGLPGILMTVGTVALGAAANWLLFRDNANGATSSLIDMQAPLDQIIDKYRQLTPLLQEAERLRFEKGKESANDDAAAAYRSLAFRGTQAVMPPSMDGGIAFIPRETQEAIDKFNASLRAVEESTQSVVEKSRVRLEIIDEFVRATDGSRELRESLISAASAIDSAEGVAQKDAQALNAMEVSARGAANAVQLLTDANNFFAGGMAEEGWTKYVEKLKEASDIIGMTARQKAEYEAKSKGANAAEQKMAGLITGRAEEYKTLEKAIQDKDAKAAAGARANIDNLTRELALMNQQMKVASILAGFQAALINKKYDEFGVGAGTPEPIAREVATNVARARANAQGQQAYDKTLADAAAQTARITVNAPGLKHASGAHKERSTLEGERMLENIRQRIAQLRVEAVATDKLTQSEKDLLAFDQKVTDLRGKRKKLSDDDKSVLHDEAEIRAGYEQLAQLEKQARYRDAINKLKERSAQIDAELADYATERQRDFERELAAMSMGDNARELNQALSRVSDEFRRRRDELAKGARKDGTLGSPEYLAEISRINQAQAEEEENERGRHARRLERESQWRVGASRAMEQYQESAQNAAQMAEDAFSGFFRNAEDAFVSFAMTGKLNFRGLIDGMLSDLARFAARAAMSQAFGLLGSMLGLGGAALGFSSSSLLGGVSGSMTGALGGGAAAVGGNAFGFHLATGGPVFGPGTSTSDSIPAQLSNGEFVMRAAAVRRPGVRALLERLNAGGDAGFARFASGGYVGTGGAAANRDPNISVSANVDVNMSDSQGEGRDAGGTAGAQLRAMIETMMRQLMLSEMRPGGLLWQMREQRR</sequence>
<gene>
    <name evidence="4" type="ORF">BSIN_3400</name>
</gene>
<feature type="coiled-coil region" evidence="1">
    <location>
        <begin position="334"/>
        <end position="375"/>
    </location>
</feature>
<dbReference type="Pfam" id="PF20155">
    <property type="entry name" value="TMP_3"/>
    <property type="match status" value="1"/>
</dbReference>
<dbReference type="Pfam" id="PF24622">
    <property type="entry name" value="TMP_4"/>
    <property type="match status" value="1"/>
</dbReference>
<evidence type="ECO:0000256" key="1">
    <source>
        <dbReference type="SAM" id="Coils"/>
    </source>
</evidence>
<feature type="domain" description="Tape measure protein N-terminal" evidence="3">
    <location>
        <begin position="84"/>
        <end position="274"/>
    </location>
</feature>
<dbReference type="Proteomes" id="UP000198460">
    <property type="component" value="Unassembled WGS sequence"/>
</dbReference>
<dbReference type="EMBL" id="FXAN01000053">
    <property type="protein sequence ID" value="SMG00330.1"/>
    <property type="molecule type" value="Genomic_DNA"/>
</dbReference>
<reference evidence="4 5" key="1">
    <citation type="submission" date="2017-04" db="EMBL/GenBank/DDBJ databases">
        <authorList>
            <person name="Afonso C.L."/>
            <person name="Miller P.J."/>
            <person name="Scott M.A."/>
            <person name="Spackman E."/>
            <person name="Goraichik I."/>
            <person name="Dimitrov K.M."/>
            <person name="Suarez D.L."/>
            <person name="Swayne D.E."/>
        </authorList>
    </citation>
    <scope>NUCLEOTIDE SEQUENCE [LARGE SCALE GENOMIC DNA]</scope>
    <source>
        <strain evidence="4">LMG 28154</strain>
    </source>
</reference>
<evidence type="ECO:0000313" key="4">
    <source>
        <dbReference type="EMBL" id="SMG00330.1"/>
    </source>
</evidence>
<evidence type="ECO:0000259" key="2">
    <source>
        <dbReference type="Pfam" id="PF09718"/>
    </source>
</evidence>
<feature type="coiled-coil region" evidence="1">
    <location>
        <begin position="830"/>
        <end position="857"/>
    </location>
</feature>
<name>A0A238H523_9BURK</name>
<protein>
    <submittedName>
        <fullName evidence="4">Phage tail length tape-measure protein</fullName>
    </submittedName>
</protein>
<proteinExistence type="predicted"/>
<feature type="coiled-coil region" evidence="1">
    <location>
        <begin position="441"/>
        <end position="517"/>
    </location>
</feature>
<evidence type="ECO:0000259" key="3">
    <source>
        <dbReference type="Pfam" id="PF20155"/>
    </source>
</evidence>
<dbReference type="RefSeq" id="WP_089340573.1">
    <property type="nucleotide sequence ID" value="NZ_FXAN01000053.1"/>
</dbReference>
<dbReference type="InterPro" id="IPR013491">
    <property type="entry name" value="Tape_meas_N"/>
</dbReference>
<feature type="domain" description="Bacteriophage tail tape measure C-terminal" evidence="2">
    <location>
        <begin position="1126"/>
        <end position="1199"/>
    </location>
</feature>
<dbReference type="Pfam" id="PF09718">
    <property type="entry name" value="Tape_meas_lam_C"/>
    <property type="match status" value="1"/>
</dbReference>
<dbReference type="NCBIfam" id="TIGR02675">
    <property type="entry name" value="tape_meas_nterm"/>
    <property type="match status" value="1"/>
</dbReference>